<dbReference type="SUPFAM" id="SSF46689">
    <property type="entry name" value="Homeodomain-like"/>
    <property type="match status" value="1"/>
</dbReference>
<accession>A0A9J6QSI7</accession>
<dbReference type="PANTHER" id="PTHR43280">
    <property type="entry name" value="ARAC-FAMILY TRANSCRIPTIONAL REGULATOR"/>
    <property type="match status" value="1"/>
</dbReference>
<name>A0A9J6QSI7_9FIRM</name>
<dbReference type="SMART" id="SM00342">
    <property type="entry name" value="HTH_ARAC"/>
    <property type="match status" value="1"/>
</dbReference>
<proteinExistence type="predicted"/>
<dbReference type="InterPro" id="IPR018060">
    <property type="entry name" value="HTH_AraC"/>
</dbReference>
<evidence type="ECO:0000256" key="1">
    <source>
        <dbReference type="ARBA" id="ARBA00023015"/>
    </source>
</evidence>
<dbReference type="Proteomes" id="UP001065549">
    <property type="component" value="Unassembled WGS sequence"/>
</dbReference>
<feature type="domain" description="HTH araC/xylS-type" evidence="4">
    <location>
        <begin position="178"/>
        <end position="275"/>
    </location>
</feature>
<evidence type="ECO:0000259" key="4">
    <source>
        <dbReference type="PROSITE" id="PS01124"/>
    </source>
</evidence>
<dbReference type="PROSITE" id="PS01124">
    <property type="entry name" value="HTH_ARAC_FAMILY_2"/>
    <property type="match status" value="1"/>
</dbReference>
<protein>
    <submittedName>
        <fullName evidence="5">Helix-turn-helix transcriptional regulator</fullName>
    </submittedName>
</protein>
<sequence>MIQTKKVSWIQGTPLGLSIYSANSLSTQLQEGVLEIIMCIKGSIRFSYAYEEFTLHQGEFISVDRDAYYLAEGDGSICVSFYIDLDPFYEKYPATRNSMFVCEGLKESEQPYPTKAHLELQGLLLGILIYLNEENQPDLEVVNRATDKIMQMMVREFDILFYLVSREQLSEKYIERYHEISVFLWKRLHEPVTLQDLAKEFHLTESYVSEFIRKSGLSFKKMVAYNRANASEKMLLTTDKSIAQVAEAYGFSDVKLYYAAFKRWYRCTPKQFRDKYKYGVQDDLEYVEIRDIKDDVMQISMQNHRTKLFL</sequence>
<dbReference type="RefSeq" id="WP_253020772.1">
    <property type="nucleotide sequence ID" value="NZ_JAJAGH010000010.1"/>
</dbReference>
<keyword evidence="3" id="KW-0804">Transcription</keyword>
<gene>
    <name evidence="5" type="ORF">OBO34_03485</name>
</gene>
<evidence type="ECO:0000313" key="6">
    <source>
        <dbReference type="Proteomes" id="UP001065549"/>
    </source>
</evidence>
<evidence type="ECO:0000313" key="5">
    <source>
        <dbReference type="EMBL" id="MCU7377415.1"/>
    </source>
</evidence>
<organism evidence="5 6">
    <name type="scientific">Hominibacterium faecale</name>
    <dbReference type="NCBI Taxonomy" id="2839743"/>
    <lineage>
        <taxon>Bacteria</taxon>
        <taxon>Bacillati</taxon>
        <taxon>Bacillota</taxon>
        <taxon>Clostridia</taxon>
        <taxon>Peptostreptococcales</taxon>
        <taxon>Anaerovoracaceae</taxon>
        <taxon>Hominibacterium</taxon>
    </lineage>
</organism>
<dbReference type="AlphaFoldDB" id="A0A9J6QSI7"/>
<dbReference type="GO" id="GO:0043565">
    <property type="term" value="F:sequence-specific DNA binding"/>
    <property type="evidence" value="ECO:0007669"/>
    <property type="project" value="InterPro"/>
</dbReference>
<dbReference type="InterPro" id="IPR009057">
    <property type="entry name" value="Homeodomain-like_sf"/>
</dbReference>
<dbReference type="GO" id="GO:0003700">
    <property type="term" value="F:DNA-binding transcription factor activity"/>
    <property type="evidence" value="ECO:0007669"/>
    <property type="project" value="InterPro"/>
</dbReference>
<evidence type="ECO:0000256" key="3">
    <source>
        <dbReference type="ARBA" id="ARBA00023163"/>
    </source>
</evidence>
<dbReference type="InterPro" id="IPR018062">
    <property type="entry name" value="HTH_AraC-typ_CS"/>
</dbReference>
<keyword evidence="6" id="KW-1185">Reference proteome</keyword>
<dbReference type="PANTHER" id="PTHR43280:SF2">
    <property type="entry name" value="HTH-TYPE TRANSCRIPTIONAL REGULATOR EXSA"/>
    <property type="match status" value="1"/>
</dbReference>
<keyword evidence="1" id="KW-0805">Transcription regulation</keyword>
<reference evidence="5" key="1">
    <citation type="submission" date="2022-09" db="EMBL/GenBank/DDBJ databases">
        <title>Culturomic study of gut microbiota in children with autism spectrum disorder.</title>
        <authorList>
            <person name="Efimov B.A."/>
            <person name="Chaplin A.V."/>
            <person name="Sokolova S.R."/>
            <person name="Pikina A.P."/>
            <person name="Korzhanova M."/>
            <person name="Belova V."/>
            <person name="Korostin D."/>
        </authorList>
    </citation>
    <scope>NUCLEOTIDE SEQUENCE</scope>
    <source>
        <strain evidence="5">ASD5510</strain>
    </source>
</reference>
<keyword evidence="2" id="KW-0238">DNA-binding</keyword>
<dbReference type="Gene3D" id="1.10.10.60">
    <property type="entry name" value="Homeodomain-like"/>
    <property type="match status" value="1"/>
</dbReference>
<dbReference type="PROSITE" id="PS00041">
    <property type="entry name" value="HTH_ARAC_FAMILY_1"/>
    <property type="match status" value="1"/>
</dbReference>
<dbReference type="EMBL" id="JAOSHN010000001">
    <property type="protein sequence ID" value="MCU7377415.1"/>
    <property type="molecule type" value="Genomic_DNA"/>
</dbReference>
<evidence type="ECO:0000256" key="2">
    <source>
        <dbReference type="ARBA" id="ARBA00023125"/>
    </source>
</evidence>
<comment type="caution">
    <text evidence="5">The sequence shown here is derived from an EMBL/GenBank/DDBJ whole genome shotgun (WGS) entry which is preliminary data.</text>
</comment>
<dbReference type="Pfam" id="PF12833">
    <property type="entry name" value="HTH_18"/>
    <property type="match status" value="1"/>
</dbReference>